<dbReference type="Pfam" id="PF08352">
    <property type="entry name" value="oligo_HPY"/>
    <property type="match status" value="1"/>
</dbReference>
<comment type="similarity">
    <text evidence="2">Belongs to the ABC transporter superfamily.</text>
</comment>
<dbReference type="NCBIfam" id="NF008453">
    <property type="entry name" value="PRK11308.1"/>
    <property type="match status" value="2"/>
</dbReference>
<dbReference type="Pfam" id="PF00005">
    <property type="entry name" value="ABC_tran"/>
    <property type="match status" value="2"/>
</dbReference>
<keyword evidence="4" id="KW-1003">Cell membrane</keyword>
<comment type="subcellular location">
    <subcellularLocation>
        <location evidence="1">Cell inner membrane</location>
        <topology evidence="1">Peripheral membrane protein</topology>
    </subcellularLocation>
</comment>
<dbReference type="GO" id="GO:0016887">
    <property type="term" value="F:ATP hydrolysis activity"/>
    <property type="evidence" value="ECO:0007669"/>
    <property type="project" value="InterPro"/>
</dbReference>
<dbReference type="SUPFAM" id="SSF52540">
    <property type="entry name" value="P-loop containing nucleoside triphosphate hydrolases"/>
    <property type="match status" value="2"/>
</dbReference>
<dbReference type="CDD" id="cd03257">
    <property type="entry name" value="ABC_NikE_OppD_transporters"/>
    <property type="match status" value="2"/>
</dbReference>
<evidence type="ECO:0000256" key="8">
    <source>
        <dbReference type="ARBA" id="ARBA00038852"/>
    </source>
</evidence>
<name>A0A0R2U983_9GAMM</name>
<proteinExistence type="inferred from homology"/>
<dbReference type="Proteomes" id="UP000051027">
    <property type="component" value="Unassembled WGS sequence"/>
</dbReference>
<dbReference type="PANTHER" id="PTHR43297:SF2">
    <property type="entry name" value="DIPEPTIDE TRANSPORT ATP-BINDING PROTEIN DPPD"/>
    <property type="match status" value="1"/>
</dbReference>
<dbReference type="InterPro" id="IPR013563">
    <property type="entry name" value="Oligopep_ABC_C"/>
</dbReference>
<dbReference type="SMART" id="SM00382">
    <property type="entry name" value="AAA"/>
    <property type="match status" value="2"/>
</dbReference>
<reference evidence="11 12" key="1">
    <citation type="submission" date="2015-10" db="EMBL/GenBank/DDBJ databases">
        <title>Metagenome-Assembled Genomes uncover a global brackish microbiome.</title>
        <authorList>
            <person name="Hugerth L.W."/>
            <person name="Larsson J."/>
            <person name="Alneberg J."/>
            <person name="Lindh M.V."/>
            <person name="Legrand C."/>
            <person name="Pinhassi J."/>
            <person name="Andersson A.F."/>
        </authorList>
    </citation>
    <scope>NUCLEOTIDE SEQUENCE [LARGE SCALE GENOMIC DNA]</scope>
    <source>
        <strain evidence="11">BACL1 MAG-120820-bin45</strain>
    </source>
</reference>
<evidence type="ECO:0000256" key="6">
    <source>
        <dbReference type="ARBA" id="ARBA00022840"/>
    </source>
</evidence>
<dbReference type="Gene3D" id="3.40.50.300">
    <property type="entry name" value="P-loop containing nucleotide triphosphate hydrolases"/>
    <property type="match status" value="2"/>
</dbReference>
<evidence type="ECO:0000256" key="1">
    <source>
        <dbReference type="ARBA" id="ARBA00004417"/>
    </source>
</evidence>
<evidence type="ECO:0000256" key="4">
    <source>
        <dbReference type="ARBA" id="ARBA00022475"/>
    </source>
</evidence>
<dbReference type="NCBIfam" id="NF007739">
    <property type="entry name" value="PRK10419.1"/>
    <property type="match status" value="2"/>
</dbReference>
<dbReference type="GO" id="GO:0055085">
    <property type="term" value="P:transmembrane transport"/>
    <property type="evidence" value="ECO:0007669"/>
    <property type="project" value="UniProtKB-ARBA"/>
</dbReference>
<dbReference type="InterPro" id="IPR003593">
    <property type="entry name" value="AAA+_ATPase"/>
</dbReference>
<dbReference type="InterPro" id="IPR017871">
    <property type="entry name" value="ABC_transporter-like_CS"/>
</dbReference>
<accession>A0A0R2U983</accession>
<dbReference type="PROSITE" id="PS50893">
    <property type="entry name" value="ABC_TRANSPORTER_2"/>
    <property type="match status" value="2"/>
</dbReference>
<organism evidence="11 12">
    <name type="scientific">SAR86 cluster bacterium BACL1 MAG-120820-bin45</name>
    <dbReference type="NCBI Taxonomy" id="1655612"/>
    <lineage>
        <taxon>Bacteria</taxon>
        <taxon>Pseudomonadati</taxon>
        <taxon>Pseudomonadota</taxon>
        <taxon>Gammaproteobacteria</taxon>
        <taxon>SAR86 cluster</taxon>
    </lineage>
</organism>
<keyword evidence="6 11" id="KW-0067">ATP-binding</keyword>
<dbReference type="GO" id="GO:0005524">
    <property type="term" value="F:ATP binding"/>
    <property type="evidence" value="ECO:0007669"/>
    <property type="project" value="UniProtKB-KW"/>
</dbReference>
<evidence type="ECO:0000313" key="11">
    <source>
        <dbReference type="EMBL" id="KRO96053.1"/>
    </source>
</evidence>
<keyword evidence="7" id="KW-0472">Membrane</keyword>
<dbReference type="InterPro" id="IPR027417">
    <property type="entry name" value="P-loop_NTPase"/>
</dbReference>
<dbReference type="PROSITE" id="PS00211">
    <property type="entry name" value="ABC_TRANSPORTER_1"/>
    <property type="match status" value="2"/>
</dbReference>
<keyword evidence="5" id="KW-0547">Nucleotide-binding</keyword>
<dbReference type="AlphaFoldDB" id="A0A0R2U983"/>
<evidence type="ECO:0000259" key="10">
    <source>
        <dbReference type="PROSITE" id="PS50893"/>
    </source>
</evidence>
<dbReference type="InterPro" id="IPR003439">
    <property type="entry name" value="ABC_transporter-like_ATP-bd"/>
</dbReference>
<dbReference type="GO" id="GO:0005886">
    <property type="term" value="C:plasma membrane"/>
    <property type="evidence" value="ECO:0007669"/>
    <property type="project" value="UniProtKB-SubCell"/>
</dbReference>
<dbReference type="PANTHER" id="PTHR43297">
    <property type="entry name" value="OLIGOPEPTIDE TRANSPORT ATP-BINDING PROTEIN APPD"/>
    <property type="match status" value="1"/>
</dbReference>
<evidence type="ECO:0000313" key="12">
    <source>
        <dbReference type="Proteomes" id="UP000051027"/>
    </source>
</evidence>
<feature type="domain" description="ABC transporter" evidence="10">
    <location>
        <begin position="277"/>
        <end position="523"/>
    </location>
</feature>
<comment type="caution">
    <text evidence="11">The sequence shown here is derived from an EMBL/GenBank/DDBJ whole genome shotgun (WGS) entry which is preliminary data.</text>
</comment>
<dbReference type="EC" id="7.4.2.9" evidence="8"/>
<dbReference type="STRING" id="1655612.ABS10_04685"/>
<evidence type="ECO:0000256" key="5">
    <source>
        <dbReference type="ARBA" id="ARBA00022741"/>
    </source>
</evidence>
<evidence type="ECO:0000256" key="2">
    <source>
        <dbReference type="ARBA" id="ARBA00005417"/>
    </source>
</evidence>
<dbReference type="GO" id="GO:0015833">
    <property type="term" value="P:peptide transport"/>
    <property type="evidence" value="ECO:0007669"/>
    <property type="project" value="InterPro"/>
</dbReference>
<sequence>MTPLLQISNLSINFKIRKSDFRAVKNFNLSIHENQVAGLVGESGSGKSVTALSIMRLLPEPKAHFSPESSIVFNGLDVLKAEPKQLRELRGNEIAMIFQEPMTSLNPYHRVGNQIIESIQLHKAQSKTEAIAEAKKLMSLVEIPDVDRRFLSYPHELSGGQRQRIMIAMALANKPKLLIADEPTTALDVTIQAQILDLMTRLKDEIGMSILFITHDLGLIERFSDTITVMQEGRVVEQGITREVFADPQHGYTQKLINAEPSAKQVMAEPDQPIMEVKNLNVFYPLPKKSLFKQEFFHAVKDVNFVIPRNSTIGLVGESGSGKSTLGKALASLINYEGSVTYQGNNVANLTAKESKSLKKDIQIIFQDPYGSLSPRMTIGEIVGEGLDVHFSLSAQEKEERIADCLHAVEINPDHRFKYPHEFSGGQRQRVAIARSLILNPAFMILDEPTSALDRSIQIQVIELLKSLQEKFQLTYLFISHDLKVVRSMSDYIFVMQNGVIVESGLADQVFSKPEQDYTYKLLNAALKYSTV</sequence>
<evidence type="ECO:0000256" key="9">
    <source>
        <dbReference type="ARBA" id="ARBA00047356"/>
    </source>
</evidence>
<evidence type="ECO:0000256" key="7">
    <source>
        <dbReference type="ARBA" id="ARBA00023136"/>
    </source>
</evidence>
<dbReference type="InterPro" id="IPR050388">
    <property type="entry name" value="ABC_Ni/Peptide_Import"/>
</dbReference>
<dbReference type="FunFam" id="3.40.50.300:FF:000016">
    <property type="entry name" value="Oligopeptide ABC transporter ATP-binding component"/>
    <property type="match status" value="1"/>
</dbReference>
<feature type="domain" description="ABC transporter" evidence="10">
    <location>
        <begin position="5"/>
        <end position="257"/>
    </location>
</feature>
<dbReference type="EMBL" id="LICS01000008">
    <property type="protein sequence ID" value="KRO96053.1"/>
    <property type="molecule type" value="Genomic_DNA"/>
</dbReference>
<evidence type="ECO:0000256" key="3">
    <source>
        <dbReference type="ARBA" id="ARBA00022448"/>
    </source>
</evidence>
<keyword evidence="3" id="KW-0813">Transport</keyword>
<protein>
    <recommendedName>
        <fullName evidence="8">ABC-type dipeptide transporter</fullName>
        <ecNumber evidence="8">7.4.2.9</ecNumber>
    </recommendedName>
</protein>
<gene>
    <name evidence="11" type="ORF">ABS10_04685</name>
</gene>
<comment type="catalytic activity">
    <reaction evidence="9">
        <text>a dipeptide(out) + ATP + H2O = a dipeptide(in) + ADP + phosphate + H(+)</text>
        <dbReference type="Rhea" id="RHEA:23120"/>
        <dbReference type="ChEBI" id="CHEBI:15377"/>
        <dbReference type="ChEBI" id="CHEBI:15378"/>
        <dbReference type="ChEBI" id="CHEBI:30616"/>
        <dbReference type="ChEBI" id="CHEBI:43474"/>
        <dbReference type="ChEBI" id="CHEBI:90799"/>
        <dbReference type="ChEBI" id="CHEBI:456216"/>
        <dbReference type="EC" id="7.4.2.9"/>
    </reaction>
</comment>